<organism evidence="1">
    <name type="scientific">Amphimedon queenslandica</name>
    <name type="common">Sponge</name>
    <dbReference type="NCBI Taxonomy" id="400682"/>
    <lineage>
        <taxon>Eukaryota</taxon>
        <taxon>Metazoa</taxon>
        <taxon>Porifera</taxon>
        <taxon>Demospongiae</taxon>
        <taxon>Heteroscleromorpha</taxon>
        <taxon>Haplosclerida</taxon>
        <taxon>Niphatidae</taxon>
        <taxon>Amphimedon</taxon>
    </lineage>
</organism>
<dbReference type="InterPro" id="IPR008042">
    <property type="entry name" value="Retrotrans_Pao"/>
</dbReference>
<proteinExistence type="predicted"/>
<dbReference type="AlphaFoldDB" id="A0A1X7U7N7"/>
<protein>
    <recommendedName>
        <fullName evidence="2">Reverse transcriptase domain-containing protein</fullName>
    </recommendedName>
</protein>
<dbReference type="InParanoid" id="A0A1X7U7N7"/>
<dbReference type="EnsemblMetazoa" id="Aqu2.1.23466_001">
    <property type="protein sequence ID" value="Aqu2.1.23466_001"/>
    <property type="gene ID" value="Aqu2.1.23466"/>
</dbReference>
<evidence type="ECO:0008006" key="2">
    <source>
        <dbReference type="Google" id="ProtNLM"/>
    </source>
</evidence>
<dbReference type="PANTHER" id="PTHR47331">
    <property type="entry name" value="PHD-TYPE DOMAIN-CONTAINING PROTEIN"/>
    <property type="match status" value="1"/>
</dbReference>
<accession>A0A1X7U7N7</accession>
<dbReference type="Pfam" id="PF05380">
    <property type="entry name" value="Peptidase_A17"/>
    <property type="match status" value="1"/>
</dbReference>
<evidence type="ECO:0000313" key="1">
    <source>
        <dbReference type="EnsemblMetazoa" id="Aqu2.1.23466_001"/>
    </source>
</evidence>
<name>A0A1X7U7N7_AMPQE</name>
<reference evidence="1" key="1">
    <citation type="submission" date="2017-05" db="UniProtKB">
        <authorList>
            <consortium name="EnsemblMetazoa"/>
        </authorList>
    </citation>
    <scope>IDENTIFICATION</scope>
</reference>
<sequence>MYVDDVVSGARTAKEVLKLFKDFKLIMKESGFNLPKFVSSQIDANNNPTSSGELSKVLGINWNLSTDEIVMDLKPIVDEVNIFNPTKRHIVSIVSKGDPVGLLSPVIVKLKMFLQELHCLKNGWDEQISESMRKNLD</sequence>